<feature type="domain" description="Aminoglycoside phosphotransferase" evidence="1">
    <location>
        <begin position="44"/>
        <end position="233"/>
    </location>
</feature>
<dbReference type="GO" id="GO:0016740">
    <property type="term" value="F:transferase activity"/>
    <property type="evidence" value="ECO:0007669"/>
    <property type="project" value="UniProtKB-KW"/>
</dbReference>
<dbReference type="Proteomes" id="UP000013243">
    <property type="component" value="Chromosome"/>
</dbReference>
<organism evidence="2 3">
    <name type="scientific">Tritonibacter mobilis F1926</name>
    <dbReference type="NCBI Taxonomy" id="1265309"/>
    <lineage>
        <taxon>Bacteria</taxon>
        <taxon>Pseudomonadati</taxon>
        <taxon>Pseudomonadota</taxon>
        <taxon>Alphaproteobacteria</taxon>
        <taxon>Rhodobacterales</taxon>
        <taxon>Paracoccaceae</taxon>
        <taxon>Tritonibacter</taxon>
    </lineage>
</organism>
<proteinExistence type="predicted"/>
<dbReference type="STRING" id="1265309.K529_015170"/>
<evidence type="ECO:0000259" key="1">
    <source>
        <dbReference type="Pfam" id="PF01636"/>
    </source>
</evidence>
<keyword evidence="2" id="KW-0808">Transferase</keyword>
<dbReference type="Pfam" id="PF01636">
    <property type="entry name" value="APH"/>
    <property type="match status" value="1"/>
</dbReference>
<dbReference type="GeneID" id="28251202"/>
<dbReference type="Gene3D" id="3.90.1200.10">
    <property type="match status" value="1"/>
</dbReference>
<dbReference type="RefSeq" id="WP_005607977.1">
    <property type="nucleotide sequence ID" value="NZ_CP015230.1"/>
</dbReference>
<dbReference type="OrthoDB" id="7334546at2"/>
<evidence type="ECO:0000313" key="3">
    <source>
        <dbReference type="Proteomes" id="UP000013243"/>
    </source>
</evidence>
<dbReference type="KEGG" id="rmb:K529_015170"/>
<protein>
    <submittedName>
        <fullName evidence="2">Aminoglycoside phosphotransferase</fullName>
    </submittedName>
</protein>
<dbReference type="InterPro" id="IPR011009">
    <property type="entry name" value="Kinase-like_dom_sf"/>
</dbReference>
<dbReference type="SUPFAM" id="SSF56112">
    <property type="entry name" value="Protein kinase-like (PK-like)"/>
    <property type="match status" value="1"/>
</dbReference>
<gene>
    <name evidence="2" type="ORF">K529_015170</name>
</gene>
<sequence>MIAGAGGDPFSGAFLPLSAQHEIQTALFRHLAQQGWSMSAPVVLTGGRSNYVWRSGDRVVKLYREGCQNPLFANEWGRERSVLLALNGTGMAPRYLAHGTWQGQAWLIYRHVAGSRWHEDAGHVARLLGILHDQTALPDLPAGRNGSRALTEQTREILAQCSTDAGLVSMAPRGVVPPTSQVCLIHGDPVPGNLVAHDGTLTLIDWQCPQLGDPAEDLAMFLSPAMQHLYRGRVLSSEEEAQFGLAYPDRRVVARYYALKPWFHWRMAAYCAWRGDREACDLEVAELQSSRLRSP</sequence>
<name>A0A1B1A6H4_9RHOB</name>
<dbReference type="EMBL" id="CP015230">
    <property type="protein sequence ID" value="ANP42118.1"/>
    <property type="molecule type" value="Genomic_DNA"/>
</dbReference>
<evidence type="ECO:0000313" key="2">
    <source>
        <dbReference type="EMBL" id="ANP42118.1"/>
    </source>
</evidence>
<accession>A0A1B1A6H4</accession>
<dbReference type="AlphaFoldDB" id="A0A1B1A6H4"/>
<dbReference type="InterPro" id="IPR002575">
    <property type="entry name" value="Aminoglycoside_PTrfase"/>
</dbReference>
<reference evidence="2 3" key="1">
    <citation type="journal article" date="2016" name="ISME J.">
        <title>Global occurrence and heterogeneity of the Roseobacter-clade species Ruegeria mobilis.</title>
        <authorList>
            <person name="Sonnenschein E."/>
            <person name="Gram L."/>
        </authorList>
    </citation>
    <scope>NUCLEOTIDE SEQUENCE [LARGE SCALE GENOMIC DNA]</scope>
    <source>
        <strain evidence="2 3">F1926</strain>
    </source>
</reference>